<keyword evidence="2" id="KW-1185">Reference proteome</keyword>
<dbReference type="EMBL" id="CABFVA020000120">
    <property type="protein sequence ID" value="VVM08179.1"/>
    <property type="molecule type" value="Genomic_DNA"/>
</dbReference>
<sequence length="174" mass="19197">MTYCLAIPVNCGLILCLDSCTHAGTDNVSAYSKMHSFLWSGNYMLCLLSSGNPATTQGVIMRLRNDGELGADPNLLSVQSMREAPDDIGLVDAQIERNQAALEIGGSGLEATFLYRTGTLEKGQRLSLSEEDPFPRSMGKRWNEGLWQALNRLPPFPWEGQRDEGKICPLYPSR</sequence>
<dbReference type="OrthoDB" id="9786336at2"/>
<gene>
    <name evidence="1" type="ORF">MAMT_02167</name>
</gene>
<organism evidence="1 2">
    <name type="scientific">Methylacidimicrobium tartarophylax</name>
    <dbReference type="NCBI Taxonomy" id="1041768"/>
    <lineage>
        <taxon>Bacteria</taxon>
        <taxon>Pseudomonadati</taxon>
        <taxon>Verrucomicrobiota</taxon>
        <taxon>Methylacidimicrobium</taxon>
    </lineage>
</organism>
<proteinExistence type="predicted"/>
<evidence type="ECO:0000313" key="1">
    <source>
        <dbReference type="EMBL" id="VVM08179.1"/>
    </source>
</evidence>
<dbReference type="AlphaFoldDB" id="A0A5E6MQ30"/>
<evidence type="ECO:0000313" key="2">
    <source>
        <dbReference type="Proteomes" id="UP000334923"/>
    </source>
</evidence>
<name>A0A5E6MQ30_9BACT</name>
<dbReference type="RefSeq" id="WP_142660991.1">
    <property type="nucleotide sequence ID" value="NZ_CABFVA020000120.1"/>
</dbReference>
<dbReference type="Proteomes" id="UP000334923">
    <property type="component" value="Unassembled WGS sequence"/>
</dbReference>
<protein>
    <submittedName>
        <fullName evidence="1">Uncharacterized protein</fullName>
    </submittedName>
</protein>
<reference evidence="1 2" key="1">
    <citation type="submission" date="2019-09" db="EMBL/GenBank/DDBJ databases">
        <authorList>
            <person name="Cremers G."/>
        </authorList>
    </citation>
    <scope>NUCLEOTIDE SEQUENCE [LARGE SCALE GENOMIC DNA]</scope>
    <source>
        <strain evidence="1">4A</strain>
    </source>
</reference>
<accession>A0A5E6MQ30</accession>